<evidence type="ECO:0000256" key="3">
    <source>
        <dbReference type="SAM" id="Phobius"/>
    </source>
</evidence>
<keyword evidence="6" id="KW-1185">Reference proteome</keyword>
<dbReference type="EMBL" id="JASCRY010000001">
    <property type="protein sequence ID" value="MDI5949256.1"/>
    <property type="molecule type" value="Genomic_DNA"/>
</dbReference>
<feature type="transmembrane region" description="Helical" evidence="3">
    <location>
        <begin position="40"/>
        <end position="58"/>
    </location>
</feature>
<evidence type="ECO:0000313" key="6">
    <source>
        <dbReference type="Proteomes" id="UP001228643"/>
    </source>
</evidence>
<name>A0AAW6TI07_9FLAO</name>
<evidence type="ECO:0000313" key="5">
    <source>
        <dbReference type="EMBL" id="MDI5949256.1"/>
    </source>
</evidence>
<dbReference type="InterPro" id="IPR026444">
    <property type="entry name" value="Secre_tail"/>
</dbReference>
<feature type="compositionally biased region" description="Polar residues" evidence="2">
    <location>
        <begin position="184"/>
        <end position="196"/>
    </location>
</feature>
<accession>A0AAW6TI07</accession>
<dbReference type="Pfam" id="PF18962">
    <property type="entry name" value="Por_Secre_tail"/>
    <property type="match status" value="1"/>
</dbReference>
<keyword evidence="3" id="KW-0812">Transmembrane</keyword>
<evidence type="ECO:0000256" key="2">
    <source>
        <dbReference type="SAM" id="MobiDB-lite"/>
    </source>
</evidence>
<proteinExistence type="predicted"/>
<dbReference type="Proteomes" id="UP001228643">
    <property type="component" value="Unassembled WGS sequence"/>
</dbReference>
<dbReference type="NCBIfam" id="TIGR04183">
    <property type="entry name" value="Por_Secre_tail"/>
    <property type="match status" value="1"/>
</dbReference>
<sequence length="1909" mass="196150">MKKFIFYTIKSVQDYCCTFSWRFNAGFSSFFWTSAFAKKLFFYATLLLLVFGQAPIYGQLVGGATVKAGFGIDGDAYANLLQFGNLAGPSNTDDWFNSTYPGNGRGVIKQTDPIPATPNEAFSFRQSITTLNSPYPYPLVPGVNDLGVVVDYLWLDAVYGRDNYVKGGSAEKSYFAGSGDKNSDNPSTWSIGTSGSVPQKDDLIDVYAHLRGEGPRIPFTPPGNTDPRPFTTLWAYAGASLVVTNGNKHVDFEFFRTALDEAADLSVPGATGPDGGRTAWTFNPDGSVAIPGTIIVSVDYTNGGTSPQVRIRVWMDETVFNNFNNLPISGRPFTVDPGTFESGTGSTVNGITYGYGVILPNVGTTAIWGRVNDNDSTLGPPWGTFEGSTPDAVTHYQALQFVEIGINLTAFGLDARGSQDPCSNILGSLLVKTRSSGGGPTDSTAFGSELKDFAGPFLFGNTGTPPVVTVTPKTTCSGLQVDLTEGASTTPSGGVIRYYTDDDYEVADEITNPTTYIPSETMTIYARSESVTNPGCYGTASLIVTVNNQPDAGTDGNTTVCDSSIASINLYSLITGEDAGGTWTRLTGTGGTFNAAAGTFVPTGATTSTFKYLLSATAPCVADESIATVNVNNQPDAGTDGNTTVCDSSIASIDLYSLITGEDAGGTWTRLTGTGGTFNAAAGTFVPTGATTSTFRYSLSATAPCVADESIATVNVNNQPDAGTDGNTTVCDSSIASIDLFSLITGEDAGGTWTRLTGTGGTFNAAAGTFVPTGATTSTFRYSLSATAPCVADESIATVNVNNQPDAGTDGNTTVCDSSIASINLYSLITGEDAGGTWTRLTGTGGTFNAAAGTFVPTGATTSTFRYSLSATAPCVADESIATVNVNNQPDAGTDGNTTVCDSSIASIDLFSLITGEDAGGTWTRLTGTGGTFNAAAGTFVPTGATTSTFRYSLSATAPCVGDESVATVNVNNQPDAGTDGNTTVCDISIASINLYSLITGEDAGGTWTRLTGTGGTFNAAAGTFVPTGATTSTFRYSLSATAPCVADESIATVNVNNQPDAGTDGNTTVCDSSIASIDLFSLITGEDAGGTWTRLTGTGGTFNAAAGTFVPTGATTSTFRYSLSATAPCVGDESIATVNVNNQPDAGTDGNTTVCDSSIASINLYSLITGEDAGGTWTRLTGTGGTFNAAAGTFVPTGATTSTFRYSLSATAPCVADESIATVNVNNQPDAGTDGNTTVCDSSIASIDLFSLITGEDAGGTWTRLTGTGGTFNAAAGTFVPTGATTSTFRYSLSATAPCVGDESIATVNVNNQPDAGTDGNTTVCDSSIASIDLFSLITGEDAGGTWTRLTGTGGTFNAAAGTFVPTGATTSTFRYSLSATAPCVADESIATVNVNNQPDAGTDGNTTVCDSSIASINLYSLITGEDAGGTWTRLTGTGGTFNAAAGTFVPTGATTSTFRYSLSATAPCVADESIATVNINPTPIALVLTGSTICASAPGTGTVSSTTSELGVSYQLRIGITPVQAPQAGTGGALSWINLNAGTNYNVVSTGVAPTNCPGSSNSVDVATEACEKALCTYTQGYYGNLGGMSCAPNDESGFDKYTTLELIERALASYGGTMTIGSLGNTVIITNTLSDREAIISVLPGGGSSYVLSGSYSISALPSSYLSKKGTINNTLLAQTIALGLNIGINGALSDFVLEGGILVTAAAEGGCGSDIPKERTCNYDINGNLTSVTNDYQYYSIDANVLAAIEGDKTVQGLFDLANKALGGGNTNGVSLTSIADVVDKINNAFDGCRIFIGYDVPKCPTTINTTAPIERTIETASFDAYPVPFKDELTIKYKFDYVSDVKIDVLNSQGVSVLSKMDNNSYMNKEVTLNLNSYVDRSEVYVVKVTTNRGSSVKKVISSK</sequence>
<gene>
    <name evidence="5" type="ORF">QLS97_06325</name>
</gene>
<reference evidence="5 6" key="1">
    <citation type="submission" date="2023-04" db="EMBL/GenBank/DDBJ databases">
        <title>Two novel species of Flavobacterium.</title>
        <authorList>
            <person name="Liu Q."/>
            <person name="Xin Y.-H."/>
        </authorList>
    </citation>
    <scope>NUCLEOTIDE SEQUENCE [LARGE SCALE GENOMIC DNA]</scope>
    <source>
        <strain evidence="5 6">LB2P87</strain>
    </source>
</reference>
<organism evidence="5 6">
    <name type="scientific">Flavobacterium yafengii</name>
    <dbReference type="NCBI Taxonomy" id="3041253"/>
    <lineage>
        <taxon>Bacteria</taxon>
        <taxon>Pseudomonadati</taxon>
        <taxon>Bacteroidota</taxon>
        <taxon>Flavobacteriia</taxon>
        <taxon>Flavobacteriales</taxon>
        <taxon>Flavobacteriaceae</taxon>
        <taxon>Flavobacterium</taxon>
    </lineage>
</organism>
<comment type="caution">
    <text evidence="5">The sequence shown here is derived from an EMBL/GenBank/DDBJ whole genome shotgun (WGS) entry which is preliminary data.</text>
</comment>
<dbReference type="RefSeq" id="WP_282715083.1">
    <property type="nucleotide sequence ID" value="NZ_JASCRY010000001.1"/>
</dbReference>
<keyword evidence="1" id="KW-0732">Signal</keyword>
<feature type="domain" description="Secretion system C-terminal sorting" evidence="4">
    <location>
        <begin position="1830"/>
        <end position="1906"/>
    </location>
</feature>
<feature type="region of interest" description="Disordered" evidence="2">
    <location>
        <begin position="175"/>
        <end position="196"/>
    </location>
</feature>
<evidence type="ECO:0000259" key="4">
    <source>
        <dbReference type="Pfam" id="PF18962"/>
    </source>
</evidence>
<protein>
    <submittedName>
        <fullName evidence="5">T9SS type A sorting domain-containing protein</fullName>
    </submittedName>
</protein>
<keyword evidence="3" id="KW-1133">Transmembrane helix</keyword>
<evidence type="ECO:0000256" key="1">
    <source>
        <dbReference type="ARBA" id="ARBA00022729"/>
    </source>
</evidence>
<keyword evidence="3" id="KW-0472">Membrane</keyword>